<dbReference type="Pfam" id="PF05618">
    <property type="entry name" value="Zn_protease"/>
    <property type="match status" value="1"/>
</dbReference>
<reference evidence="2" key="1">
    <citation type="journal article" date="2021" name="Antonie Van Leeuwenhoek">
        <title>Draft genome and description of Waterburya agarophytonicola gen. nov. sp. nov. (Pleurocapsales, Cyanobacteria): a seaweed symbiont.</title>
        <authorList>
            <person name="Bonthond G."/>
            <person name="Shalygin S."/>
            <person name="Bayer T."/>
            <person name="Weinberger F."/>
        </authorList>
    </citation>
    <scope>NUCLEOTIDE SEQUENCE</scope>
    <source>
        <strain evidence="2">KI4</strain>
    </source>
</reference>
<evidence type="ECO:0000259" key="1">
    <source>
        <dbReference type="Pfam" id="PF05618"/>
    </source>
</evidence>
<proteinExistence type="predicted"/>
<dbReference type="InterPro" id="IPR008503">
    <property type="entry name" value="Asp_endopeptidase"/>
</dbReference>
<dbReference type="PANTHER" id="PTHR38037:SF1">
    <property type="entry name" value="ATP-DEPENDENT ZINC PROTEASE DOMAIN-CONTAINING PROTEIN-RELATED"/>
    <property type="match status" value="1"/>
</dbReference>
<name>A0A964BT24_9CYAN</name>
<dbReference type="Proteomes" id="UP000729733">
    <property type="component" value="Unassembled WGS sequence"/>
</dbReference>
<sequence>MSKNLKSTYYNKSTQDRAIIGWREIIALPQLKIDWVKAKIDTGARSSAIHAFEIEELTIEGKSFVRFQVHPLQRDDQTIIVTQAELLEYREVKNSGGKAELRPVIVTEVKLGQQQWQIELTLTNRDVMGFRMLLGRQAVRNKFLVDPGKSFLQSDREHDNNRKPE</sequence>
<organism evidence="2 3">
    <name type="scientific">Waterburya agarophytonicola KI4</name>
    <dbReference type="NCBI Taxonomy" id="2874699"/>
    <lineage>
        <taxon>Bacteria</taxon>
        <taxon>Bacillati</taxon>
        <taxon>Cyanobacteriota</taxon>
        <taxon>Cyanophyceae</taxon>
        <taxon>Pleurocapsales</taxon>
        <taxon>Hyellaceae</taxon>
        <taxon>Waterburya</taxon>
        <taxon>Waterburya agarophytonicola</taxon>
    </lineage>
</organism>
<evidence type="ECO:0000313" key="3">
    <source>
        <dbReference type="Proteomes" id="UP000729733"/>
    </source>
</evidence>
<comment type="caution">
    <text evidence="2">The sequence shown here is derived from an EMBL/GenBank/DDBJ whole genome shotgun (WGS) entry which is preliminary data.</text>
</comment>
<dbReference type="GO" id="GO:0008233">
    <property type="term" value="F:peptidase activity"/>
    <property type="evidence" value="ECO:0007669"/>
    <property type="project" value="UniProtKB-KW"/>
</dbReference>
<accession>A0A964BT24</accession>
<keyword evidence="3" id="KW-1185">Reference proteome</keyword>
<dbReference type="EMBL" id="JADWDC010000060">
    <property type="protein sequence ID" value="MCC0178950.1"/>
    <property type="molecule type" value="Genomic_DNA"/>
</dbReference>
<evidence type="ECO:0000313" key="2">
    <source>
        <dbReference type="EMBL" id="MCC0178950.1"/>
    </source>
</evidence>
<dbReference type="AlphaFoldDB" id="A0A964BT24"/>
<keyword evidence="2" id="KW-0378">Hydrolase</keyword>
<protein>
    <submittedName>
        <fullName evidence="2">ATP-dependent zinc protease</fullName>
    </submittedName>
</protein>
<feature type="domain" description="Retropepsin-like aspartic endopeptidase" evidence="1">
    <location>
        <begin position="19"/>
        <end position="154"/>
    </location>
</feature>
<dbReference type="Gene3D" id="2.40.70.10">
    <property type="entry name" value="Acid Proteases"/>
    <property type="match status" value="1"/>
</dbReference>
<keyword evidence="2" id="KW-0645">Protease</keyword>
<gene>
    <name evidence="2" type="ORF">I4641_18440</name>
</gene>
<dbReference type="SUPFAM" id="SSF50630">
    <property type="entry name" value="Acid proteases"/>
    <property type="match status" value="1"/>
</dbReference>
<dbReference type="InterPro" id="IPR021109">
    <property type="entry name" value="Peptidase_aspartic_dom_sf"/>
</dbReference>
<dbReference type="PANTHER" id="PTHR38037">
    <property type="entry name" value="ZN_PROTEASE DOMAIN-CONTAINING PROTEIN"/>
    <property type="match status" value="1"/>
</dbReference>
<dbReference type="GO" id="GO:0006508">
    <property type="term" value="P:proteolysis"/>
    <property type="evidence" value="ECO:0007669"/>
    <property type="project" value="UniProtKB-KW"/>
</dbReference>
<dbReference type="RefSeq" id="WP_229642054.1">
    <property type="nucleotide sequence ID" value="NZ_JADWDC010000060.1"/>
</dbReference>